<keyword evidence="4" id="KW-1185">Reference proteome</keyword>
<evidence type="ECO:0000259" key="2">
    <source>
        <dbReference type="Pfam" id="PF13699"/>
    </source>
</evidence>
<proteinExistence type="predicted"/>
<gene>
    <name evidence="3" type="ORF">ACFYNZ_09940</name>
</gene>
<accession>A0ABW6KSB9</accession>
<comment type="caution">
    <text evidence="3">The sequence shown here is derived from an EMBL/GenBank/DDBJ whole genome shotgun (WGS) entry which is preliminary data.</text>
</comment>
<evidence type="ECO:0000256" key="1">
    <source>
        <dbReference type="SAM" id="MobiDB-lite"/>
    </source>
</evidence>
<sequence length="476" mass="51851">MVADQAADEQSAMTKVEAVTRAAGSPLRADVQHAMEQAFGGEDFSDVRVHVDRGSAEAVGAKAYTTKTNHIVFRSAADMDAHTVRHELQHVRQQRAGGVPSGVSHPEDALERDAESTATRLGHGAPDVQRVPASPHHHAPAPAGTGTVQRVKLTDPPFWQAWAGPDALLTSEQKTFVWQTLGALAKERRKLVRTLSVQEAVDLLKAAEVTPESLAEHMARQEQQARDRYPEEAQGTVAAAAAKWEAQDPKPELPLLETVAFDIEGMGRGTIALLKRRGQSPSYPEMLSWFSHGYEDRHPITIDTARKYAFAVREEQSLDRTVGTVEDWKSLPGALDTSDIKPTTSAPGEYVQPHSAFELKQQIDRVISLVEHCDVAVLLDYHWAGNVAEEHAGARAANTPALATIIERTPKLARYESLLIYACRTPWSVNSAAEGSSLLKAQYAKELKAAGKSVEEAEAMVKARYTGGPTEGVVHR</sequence>
<name>A0ABW6KSB9_9ACTN</name>
<reference evidence="3 4" key="1">
    <citation type="submission" date="2024-10" db="EMBL/GenBank/DDBJ databases">
        <title>The Natural Products Discovery Center: Release of the First 8490 Sequenced Strains for Exploring Actinobacteria Biosynthetic Diversity.</title>
        <authorList>
            <person name="Kalkreuter E."/>
            <person name="Kautsar S.A."/>
            <person name="Yang D."/>
            <person name="Bader C.D."/>
            <person name="Teijaro C.N."/>
            <person name="Fluegel L."/>
            <person name="Davis C.M."/>
            <person name="Simpson J.R."/>
            <person name="Lauterbach L."/>
            <person name="Steele A.D."/>
            <person name="Gui C."/>
            <person name="Meng S."/>
            <person name="Li G."/>
            <person name="Viehrig K."/>
            <person name="Ye F."/>
            <person name="Su P."/>
            <person name="Kiefer A.F."/>
            <person name="Nichols A."/>
            <person name="Cepeda A.J."/>
            <person name="Yan W."/>
            <person name="Fan B."/>
            <person name="Jiang Y."/>
            <person name="Adhikari A."/>
            <person name="Zheng C.-J."/>
            <person name="Schuster L."/>
            <person name="Cowan T.M."/>
            <person name="Smanski M.J."/>
            <person name="Chevrette M.G."/>
            <person name="De Carvalho L.P.S."/>
            <person name="Shen B."/>
        </authorList>
    </citation>
    <scope>NUCLEOTIDE SEQUENCE [LARGE SCALE GENOMIC DNA]</scope>
    <source>
        <strain evidence="3 4">NPDC007147</strain>
    </source>
</reference>
<dbReference type="EMBL" id="JBIAFJ010000005">
    <property type="protein sequence ID" value="MFE9169830.1"/>
    <property type="molecule type" value="Genomic_DNA"/>
</dbReference>
<organism evidence="3 4">
    <name type="scientific">Streptomyces kebangsaanensis</name>
    <dbReference type="NCBI Taxonomy" id="864058"/>
    <lineage>
        <taxon>Bacteria</taxon>
        <taxon>Bacillati</taxon>
        <taxon>Actinomycetota</taxon>
        <taxon>Actinomycetes</taxon>
        <taxon>Kitasatosporales</taxon>
        <taxon>Streptomycetaceae</taxon>
        <taxon>Streptomyces</taxon>
    </lineage>
</organism>
<dbReference type="Pfam" id="PF13699">
    <property type="entry name" value="eCIS_core"/>
    <property type="match status" value="1"/>
</dbReference>
<feature type="domain" description="eCIS core" evidence="2">
    <location>
        <begin position="26"/>
        <end position="97"/>
    </location>
</feature>
<dbReference type="Proteomes" id="UP001601197">
    <property type="component" value="Unassembled WGS sequence"/>
</dbReference>
<dbReference type="RefSeq" id="WP_388345488.1">
    <property type="nucleotide sequence ID" value="NZ_JBIAFJ010000005.1"/>
</dbReference>
<feature type="region of interest" description="Disordered" evidence="1">
    <location>
        <begin position="92"/>
        <end position="145"/>
    </location>
</feature>
<evidence type="ECO:0000313" key="4">
    <source>
        <dbReference type="Proteomes" id="UP001601197"/>
    </source>
</evidence>
<protein>
    <submittedName>
        <fullName evidence="3">DUF4157 domain-containing protein</fullName>
    </submittedName>
</protein>
<evidence type="ECO:0000313" key="3">
    <source>
        <dbReference type="EMBL" id="MFE9169830.1"/>
    </source>
</evidence>
<feature type="compositionally biased region" description="Basic and acidic residues" evidence="1">
    <location>
        <begin position="105"/>
        <end position="115"/>
    </location>
</feature>
<dbReference type="InterPro" id="IPR025295">
    <property type="entry name" value="eCIS_core_dom"/>
</dbReference>